<dbReference type="InterPro" id="IPR050553">
    <property type="entry name" value="Thioredoxin_ResA/DsbE_sf"/>
</dbReference>
<dbReference type="EMBL" id="FXTN01000019">
    <property type="protein sequence ID" value="SMO99033.1"/>
    <property type="molecule type" value="Genomic_DNA"/>
</dbReference>
<name>A0A521FS23_9SPHI</name>
<dbReference type="GO" id="GO:0016209">
    <property type="term" value="F:antioxidant activity"/>
    <property type="evidence" value="ECO:0007669"/>
    <property type="project" value="InterPro"/>
</dbReference>
<dbReference type="SUPFAM" id="SSF52833">
    <property type="entry name" value="Thioredoxin-like"/>
    <property type="match status" value="1"/>
</dbReference>
<evidence type="ECO:0000313" key="4">
    <source>
        <dbReference type="Proteomes" id="UP000320300"/>
    </source>
</evidence>
<gene>
    <name evidence="3" type="ORF">SAMN06265348_11941</name>
</gene>
<dbReference type="InterPro" id="IPR000866">
    <property type="entry name" value="AhpC/TSA"/>
</dbReference>
<dbReference type="Pfam" id="PF00578">
    <property type="entry name" value="AhpC-TSA"/>
    <property type="match status" value="1"/>
</dbReference>
<sequence>MLLLCSVFSAFAQSVYPTNFTFLPERPENGSPVQLIYDAKGTPLAGKKNISAVVYQYKNYKWVGTDLAFTGAGDIWKANFKTPADCGLIALKFKSGDIVDNGHDQGYFLQLRDKERKGLMAPGGYAGWGLARSPKLNLDIPGYINFKGISDTASYYWLSQEIVFNPKAKGELVIPYSIALKGFMKEEATPKLMLAVRYLTRADATEDELLKARTITGMLLNDTKRKDSIETVLKTRFPKGSLARLAAHRNINASRELPAVLKASEQFLADFPITTNAQFDDDNRISYGVVYQNMILVATAVNKNDDYLKKYAPVLPYSVVGNMYYKSIEIPYSRKDRTPAELMPLADLLIKRYNDFKTNRPPEYMYMSPTEWAYEFDHSRAGHVFPVQIALLMAAGRNDEAMQFALLAQKYLQYNNATVNDQYAHLLQKKGDNKSLQAVLTKSLYLNQSTPEMLAMLKSSYVRTQGSEKGFDAYIESLKNPADRIAAQKKAASEMMDKPMPDWSMKDMNDKTVTSAQLRGKTVIMDFWATWCVPCKASFPGMKIAVEKYKNDKDVVFYFVDTEERTEDYKAEVKKYIKDNHYPFNVLFDNKAEGAKATGEVFDRIAKAFKISGIPQKLFVDKKGNLRFISIGYNGSATGLADDISMLVELTKSAN</sequence>
<dbReference type="Proteomes" id="UP000320300">
    <property type="component" value="Unassembled WGS sequence"/>
</dbReference>
<dbReference type="InterPro" id="IPR013766">
    <property type="entry name" value="Thioredoxin_domain"/>
</dbReference>
<dbReference type="PROSITE" id="PS00194">
    <property type="entry name" value="THIOREDOXIN_1"/>
    <property type="match status" value="1"/>
</dbReference>
<keyword evidence="3" id="KW-0413">Isomerase</keyword>
<keyword evidence="4" id="KW-1185">Reference proteome</keyword>
<evidence type="ECO:0000259" key="2">
    <source>
        <dbReference type="PROSITE" id="PS51352"/>
    </source>
</evidence>
<feature type="domain" description="Thioredoxin" evidence="2">
    <location>
        <begin position="494"/>
        <end position="652"/>
    </location>
</feature>
<dbReference type="PROSITE" id="PS51352">
    <property type="entry name" value="THIOREDOXIN_2"/>
    <property type="match status" value="1"/>
</dbReference>
<reference evidence="3 4" key="1">
    <citation type="submission" date="2017-05" db="EMBL/GenBank/DDBJ databases">
        <authorList>
            <person name="Varghese N."/>
            <person name="Submissions S."/>
        </authorList>
    </citation>
    <scope>NUCLEOTIDE SEQUENCE [LARGE SCALE GENOMIC DNA]</scope>
    <source>
        <strain evidence="3 4">DSM 19036</strain>
    </source>
</reference>
<dbReference type="GO" id="GO:0016853">
    <property type="term" value="F:isomerase activity"/>
    <property type="evidence" value="ECO:0007669"/>
    <property type="project" value="UniProtKB-KW"/>
</dbReference>
<dbReference type="InterPro" id="IPR017937">
    <property type="entry name" value="Thioredoxin_CS"/>
</dbReference>
<dbReference type="AlphaFoldDB" id="A0A521FS23"/>
<protein>
    <submittedName>
        <fullName evidence="3">Thiol-disulfide isomerase or thioredoxin</fullName>
    </submittedName>
</protein>
<dbReference type="GO" id="GO:0016491">
    <property type="term" value="F:oxidoreductase activity"/>
    <property type="evidence" value="ECO:0007669"/>
    <property type="project" value="InterPro"/>
</dbReference>
<accession>A0A521FS23</accession>
<dbReference type="CDD" id="cd02966">
    <property type="entry name" value="TlpA_like_family"/>
    <property type="match status" value="1"/>
</dbReference>
<evidence type="ECO:0000313" key="3">
    <source>
        <dbReference type="EMBL" id="SMO99033.1"/>
    </source>
</evidence>
<evidence type="ECO:0000256" key="1">
    <source>
        <dbReference type="ARBA" id="ARBA00023284"/>
    </source>
</evidence>
<dbReference type="PANTHER" id="PTHR42852">
    <property type="entry name" value="THIOL:DISULFIDE INTERCHANGE PROTEIN DSBE"/>
    <property type="match status" value="1"/>
</dbReference>
<proteinExistence type="predicted"/>
<keyword evidence="1" id="KW-0676">Redox-active center</keyword>
<dbReference type="InterPro" id="IPR036249">
    <property type="entry name" value="Thioredoxin-like_sf"/>
</dbReference>
<organism evidence="3 4">
    <name type="scientific">Pedobacter westerhofensis</name>
    <dbReference type="NCBI Taxonomy" id="425512"/>
    <lineage>
        <taxon>Bacteria</taxon>
        <taxon>Pseudomonadati</taxon>
        <taxon>Bacteroidota</taxon>
        <taxon>Sphingobacteriia</taxon>
        <taxon>Sphingobacteriales</taxon>
        <taxon>Sphingobacteriaceae</taxon>
        <taxon>Pedobacter</taxon>
    </lineage>
</organism>
<dbReference type="Gene3D" id="3.40.30.10">
    <property type="entry name" value="Glutaredoxin"/>
    <property type="match status" value="1"/>
</dbReference>
<dbReference type="PANTHER" id="PTHR42852:SF13">
    <property type="entry name" value="PROTEIN DIPZ"/>
    <property type="match status" value="1"/>
</dbReference>